<evidence type="ECO:0000256" key="1">
    <source>
        <dbReference type="ARBA" id="ARBA00022741"/>
    </source>
</evidence>
<dbReference type="PANTHER" id="PTHR11638">
    <property type="entry name" value="ATP-DEPENDENT CLP PROTEASE"/>
    <property type="match status" value="1"/>
</dbReference>
<dbReference type="GO" id="GO:0016887">
    <property type="term" value="F:ATP hydrolysis activity"/>
    <property type="evidence" value="ECO:0007669"/>
    <property type="project" value="TreeGrafter"/>
</dbReference>
<evidence type="ECO:0000313" key="5">
    <source>
        <dbReference type="EMBL" id="CAD9237280.1"/>
    </source>
</evidence>
<protein>
    <recommendedName>
        <fullName evidence="4">ClpA/ClpB AAA lid domain-containing protein</fullName>
    </recommendedName>
</protein>
<dbReference type="SUPFAM" id="SSF52540">
    <property type="entry name" value="P-loop containing nucleoside triphosphate hydrolases"/>
    <property type="match status" value="1"/>
</dbReference>
<evidence type="ECO:0000259" key="4">
    <source>
        <dbReference type="Pfam" id="PF17871"/>
    </source>
</evidence>
<reference evidence="5" key="1">
    <citation type="submission" date="2021-01" db="EMBL/GenBank/DDBJ databases">
        <authorList>
            <person name="Corre E."/>
            <person name="Pelletier E."/>
            <person name="Niang G."/>
            <person name="Scheremetjew M."/>
            <person name="Finn R."/>
            <person name="Kale V."/>
            <person name="Holt S."/>
            <person name="Cochrane G."/>
            <person name="Meng A."/>
            <person name="Brown T."/>
            <person name="Cohen L."/>
        </authorList>
    </citation>
    <scope>NUCLEOTIDE SEQUENCE</scope>
    <source>
        <strain evidence="5">SAG 36.94</strain>
    </source>
</reference>
<accession>A0A7S1THU6</accession>
<organism evidence="5">
    <name type="scientific">Compsopogon caeruleus</name>
    <dbReference type="NCBI Taxonomy" id="31354"/>
    <lineage>
        <taxon>Eukaryota</taxon>
        <taxon>Rhodophyta</taxon>
        <taxon>Compsopogonophyceae</taxon>
        <taxon>Compsopogonales</taxon>
        <taxon>Compsopogonaceae</taxon>
        <taxon>Compsopogon</taxon>
    </lineage>
</organism>
<dbReference type="GO" id="GO:0005524">
    <property type="term" value="F:ATP binding"/>
    <property type="evidence" value="ECO:0007669"/>
    <property type="project" value="UniProtKB-KW"/>
</dbReference>
<dbReference type="Pfam" id="PF17871">
    <property type="entry name" value="AAA_lid_9"/>
    <property type="match status" value="1"/>
</dbReference>
<dbReference type="GO" id="GO:0034605">
    <property type="term" value="P:cellular response to heat"/>
    <property type="evidence" value="ECO:0007669"/>
    <property type="project" value="TreeGrafter"/>
</dbReference>
<dbReference type="AlphaFoldDB" id="A0A7S1THU6"/>
<dbReference type="Gene3D" id="1.10.8.60">
    <property type="match status" value="1"/>
</dbReference>
<feature type="region of interest" description="Disordered" evidence="3">
    <location>
        <begin position="488"/>
        <end position="528"/>
    </location>
</feature>
<evidence type="ECO:0000256" key="2">
    <source>
        <dbReference type="ARBA" id="ARBA00022840"/>
    </source>
</evidence>
<dbReference type="EMBL" id="HBGH01016919">
    <property type="protein sequence ID" value="CAD9237280.1"/>
    <property type="molecule type" value="Transcribed_RNA"/>
</dbReference>
<keyword evidence="2" id="KW-0067">ATP-binding</keyword>
<dbReference type="Gene3D" id="3.40.50.300">
    <property type="entry name" value="P-loop containing nucleotide triphosphate hydrolases"/>
    <property type="match status" value="1"/>
</dbReference>
<dbReference type="PANTHER" id="PTHR11638:SF18">
    <property type="entry name" value="HEAT SHOCK PROTEIN 104"/>
    <property type="match status" value="1"/>
</dbReference>
<dbReference type="InterPro" id="IPR041546">
    <property type="entry name" value="ClpA/ClpB_AAA_lid"/>
</dbReference>
<gene>
    <name evidence="5" type="ORF">CCAE0312_LOCUS9378</name>
</gene>
<keyword evidence="1" id="KW-0547">Nucleotide-binding</keyword>
<feature type="domain" description="ClpA/ClpB AAA lid" evidence="4">
    <location>
        <begin position="219"/>
        <end position="286"/>
    </location>
</feature>
<evidence type="ECO:0000256" key="3">
    <source>
        <dbReference type="SAM" id="MobiDB-lite"/>
    </source>
</evidence>
<dbReference type="GO" id="GO:0005737">
    <property type="term" value="C:cytoplasm"/>
    <property type="evidence" value="ECO:0007669"/>
    <property type="project" value="TreeGrafter"/>
</dbReference>
<dbReference type="InterPro" id="IPR027417">
    <property type="entry name" value="P-loop_NTPase"/>
</dbReference>
<proteinExistence type="predicted"/>
<sequence>MDDDEVELPTFLVDLRAHIRRGLVDKVVGRRAEVSMLALALTGGLSPLLLGEPGIGKTSLVVGLSAALEWEPVTQKRLGNAVMLLMNLADLVKESISRENFNALWAEALGVVGKIQQLGRRVVLVLDELEILQLVDQDLIWVSESDNETDPGSGGEEREAAEGNVGSRYKSAIDILVNAVVASSIQLIGVTTTRNYERYFDGRGDFEMLFSEFRVKEPSEAETVKIVDAKRLQLEKVYRVEILSSAVSAAVSLSAKYMNHRYLPEKAIDLLSEACVRVSPGSQSPPLGSITERMESDLDEVPCNGPVTDELIARVVNAWTRIPMRTLLPSPRSESSLPRLLRSPLRKPFSSKVLMKPSMSFHDRESLVQSDVAGKLSGSYQESSGRDALIAHLDQMHRKTRSPRRQVVIGAPVRNRQYMYSNSPPVGSFVESGIQGSLQAIREGMRRNSSSFSGLEHVRLSGTEYAETGSLGRVNQMPQFRRVTPRAIHSSENQRPQVESIPIPVGSWDDREGWIHRRGAPNRSRDER</sequence>
<name>A0A7S1THU6_9RHOD</name>
<dbReference type="InterPro" id="IPR050130">
    <property type="entry name" value="ClpA_ClpB"/>
</dbReference>